<evidence type="ECO:0000313" key="7">
    <source>
        <dbReference type="Proteomes" id="UP000307602"/>
    </source>
</evidence>
<evidence type="ECO:0000259" key="5">
    <source>
        <dbReference type="Pfam" id="PF12894"/>
    </source>
</evidence>
<dbReference type="Pfam" id="PF00656">
    <property type="entry name" value="Peptidase_C14"/>
    <property type="match status" value="1"/>
</dbReference>
<dbReference type="InterPro" id="IPR019775">
    <property type="entry name" value="WD40_repeat_CS"/>
</dbReference>
<feature type="domain" description="Anaphase-promoting complex subunit 4-like WD40" evidence="5">
    <location>
        <begin position="363"/>
        <end position="431"/>
    </location>
</feature>
<dbReference type="AlphaFoldDB" id="A0A4S1E2I0"/>
<organism evidence="6 7">
    <name type="scientific">Flavivirga rizhaonensis</name>
    <dbReference type="NCBI Taxonomy" id="2559571"/>
    <lineage>
        <taxon>Bacteria</taxon>
        <taxon>Pseudomonadati</taxon>
        <taxon>Bacteroidota</taxon>
        <taxon>Flavobacteriia</taxon>
        <taxon>Flavobacteriales</taxon>
        <taxon>Flavobacteriaceae</taxon>
        <taxon>Flavivirga</taxon>
    </lineage>
</organism>
<dbReference type="EMBL" id="SRSO01000001">
    <property type="protein sequence ID" value="TGV04837.1"/>
    <property type="molecule type" value="Genomic_DNA"/>
</dbReference>
<evidence type="ECO:0000256" key="3">
    <source>
        <dbReference type="PROSITE-ProRule" id="PRU00221"/>
    </source>
</evidence>
<dbReference type="InterPro" id="IPR001680">
    <property type="entry name" value="WD40_rpt"/>
</dbReference>
<name>A0A4S1E2I0_9FLAO</name>
<dbReference type="InterPro" id="IPR015943">
    <property type="entry name" value="WD40/YVTN_repeat-like_dom_sf"/>
</dbReference>
<keyword evidence="2" id="KW-0677">Repeat</keyword>
<dbReference type="Gene3D" id="3.40.50.1460">
    <property type="match status" value="1"/>
</dbReference>
<dbReference type="SUPFAM" id="SSF52129">
    <property type="entry name" value="Caspase-like"/>
    <property type="match status" value="1"/>
</dbReference>
<protein>
    <submittedName>
        <fullName evidence="6">Uncharacterized protein</fullName>
    </submittedName>
</protein>
<dbReference type="PANTHER" id="PTHR14604:SF3">
    <property type="entry name" value="SPERM-ASSOCIATED ANTIGEN 16 PROTEIN"/>
    <property type="match status" value="1"/>
</dbReference>
<evidence type="ECO:0000256" key="2">
    <source>
        <dbReference type="ARBA" id="ARBA00022737"/>
    </source>
</evidence>
<dbReference type="InterPro" id="IPR024977">
    <property type="entry name" value="Apc4-like_WD40_dom"/>
</dbReference>
<dbReference type="InterPro" id="IPR050995">
    <property type="entry name" value="WD-F-box_domain-protein"/>
</dbReference>
<feature type="repeat" description="WD" evidence="3">
    <location>
        <begin position="634"/>
        <end position="675"/>
    </location>
</feature>
<feature type="repeat" description="WD" evidence="3">
    <location>
        <begin position="470"/>
        <end position="500"/>
    </location>
</feature>
<keyword evidence="1 3" id="KW-0853">WD repeat</keyword>
<dbReference type="SMART" id="SM00320">
    <property type="entry name" value="WD40"/>
    <property type="match status" value="10"/>
</dbReference>
<dbReference type="InterPro" id="IPR011047">
    <property type="entry name" value="Quinoprotein_ADH-like_sf"/>
</dbReference>
<comment type="caution">
    <text evidence="6">The sequence shown here is derived from an EMBL/GenBank/DDBJ whole genome shotgun (WGS) entry which is preliminary data.</text>
</comment>
<dbReference type="Pfam" id="PF00400">
    <property type="entry name" value="WD40"/>
    <property type="match status" value="4"/>
</dbReference>
<dbReference type="SUPFAM" id="SSF50998">
    <property type="entry name" value="Quinoprotein alcohol dehydrogenase-like"/>
    <property type="match status" value="2"/>
</dbReference>
<sequence length="1224" mass="138099">MKNNVLIIISLTFFALNGQELKLGLPVGHTAGVNKAFFSPDDKYVLTIALDKNAKVWDSETGKYLFSLKENNNYRDAIYSPNGNKIATLSGYTLPKPRRYTTKIWDAKTGKLICNLEANYEFSMPYTQQGYISNPFNPDGTRIVSFIKNDSIIKILDTSTGEMIHRLVGHKNSIKSAFYNTDGSKIITTTELMAKIWDANSGKLLHDLMGHTESINSALFSLDGKKIITTSKKSMKIWNAETGELIKSISMNYDIPGYPLFSPEEELLITISDNDVKLKTRFINLKTGEYKPDFKRCTKSLNFSPNGKKIIATYRNKDVAHIIDAKSGKLLDSLKINKRYFYYDYAEFSPNGKKIVTVSAQTAKIWNAESGKLICNLENHARFISDIALSPNEKYVAVAQGSSSIRILDFQSGKLIHTLENQHYVRSIKFNNDNNKLLSVSNKIVKIWNVKTGQLSKTLNEPDFRFKCASFSPDGNKIVTGSYHKSVKIWDTNSGDLLKSTPRLPDTSLDEMQETEIIAASFNPEGNKVITTSRKATTIRDAKTMALLDSLYMPNSWIQDIKFIPNGEEIGILIGKYVKIWNPKTNEVSQIFKEDTTNIGSSSFSTGGKKIVSWFREGTIQIWNAETGKLLFNKNGHSDMVRAVSLGTNDTKLISGSRNGSLIFWDIRSGNQLIKSYFFGNNKWVHIHPTGLFDASPEAMELMYWTKGLEVIEFSQLKNKYYTPGLWKKVMNDEYLGNADIKKDGVELYPEVVVGEIENNMLPIYLTKREGGYGDVNIYLNGKEIIQDARPKNFDETLNKQTIYFDITNYENQTINGENTYEVKVKNKKGDVTSRGAKAKAIRTKKTKTPSFHALLIGVSDYVGDDIDLKYPVIDIDAMENALQLTTKNLFKETHIIKLATNIDQRPRKEIIKEAVEKIAKKSKAEDVFMVYMSGHGINWSDNNNISDFYFLTEDARFTNKEAYNDEALRKSTTISTNEWVELIKKIPANKIVMVIDACGSGQAVENLVTKRDIDSDQIKAIDRMKDRTGMFVISGSAANQVSYEASKYGQGLLTYTLLKGMSGVALKENSKVDVSTLFNYAKDEVPRLAEDIGGIQEPLVLFPKSGSFDIGILNSDDQGKIVINEPKQVYVRSNLLNTYELEDNLELSVLLDKELNSLSTKDYEVIWVDANKYSNGCKITGTYKQEETQITLSYKTKCKGKELRYKVSAKTREELIKKIMRNL</sequence>
<dbReference type="Pfam" id="PF12894">
    <property type="entry name" value="ANAPC4_WD40"/>
    <property type="match status" value="1"/>
</dbReference>
<dbReference type="RefSeq" id="WP_135874767.1">
    <property type="nucleotide sequence ID" value="NZ_SRSO01000001.1"/>
</dbReference>
<dbReference type="PROSITE" id="PS50082">
    <property type="entry name" value="WD_REPEATS_2"/>
    <property type="match status" value="5"/>
</dbReference>
<dbReference type="Gene3D" id="2.130.10.10">
    <property type="entry name" value="YVTN repeat-like/Quinoprotein amine dehydrogenase"/>
    <property type="match status" value="4"/>
</dbReference>
<feature type="repeat" description="WD" evidence="3">
    <location>
        <begin position="377"/>
        <end position="418"/>
    </location>
</feature>
<feature type="repeat" description="WD" evidence="3">
    <location>
        <begin position="592"/>
        <end position="633"/>
    </location>
</feature>
<dbReference type="InterPro" id="IPR011600">
    <property type="entry name" value="Pept_C14_caspase"/>
</dbReference>
<dbReference type="InterPro" id="IPR029030">
    <property type="entry name" value="Caspase-like_dom_sf"/>
</dbReference>
<feature type="domain" description="Peptidase C14 caspase" evidence="4">
    <location>
        <begin position="853"/>
        <end position="1099"/>
    </location>
</feature>
<dbReference type="PANTHER" id="PTHR14604">
    <property type="entry name" value="WD40 REPEAT PF20"/>
    <property type="match status" value="1"/>
</dbReference>
<dbReference type="GO" id="GO:0006508">
    <property type="term" value="P:proteolysis"/>
    <property type="evidence" value="ECO:0007669"/>
    <property type="project" value="InterPro"/>
</dbReference>
<evidence type="ECO:0000259" key="4">
    <source>
        <dbReference type="Pfam" id="PF00656"/>
    </source>
</evidence>
<dbReference type="CDD" id="cd00200">
    <property type="entry name" value="WD40"/>
    <property type="match status" value="1"/>
</dbReference>
<accession>A0A4S1E2I0</accession>
<evidence type="ECO:0000256" key="1">
    <source>
        <dbReference type="ARBA" id="ARBA00022574"/>
    </source>
</evidence>
<gene>
    <name evidence="6" type="ORF">EM932_01575</name>
</gene>
<dbReference type="GO" id="GO:0004197">
    <property type="term" value="F:cysteine-type endopeptidase activity"/>
    <property type="evidence" value="ECO:0007669"/>
    <property type="project" value="InterPro"/>
</dbReference>
<dbReference type="Proteomes" id="UP000307602">
    <property type="component" value="Unassembled WGS sequence"/>
</dbReference>
<evidence type="ECO:0000313" key="6">
    <source>
        <dbReference type="EMBL" id="TGV04837.1"/>
    </source>
</evidence>
<reference evidence="6 7" key="1">
    <citation type="submission" date="2019-04" db="EMBL/GenBank/DDBJ databases">
        <authorList>
            <person name="Liu A."/>
        </authorList>
    </citation>
    <scope>NUCLEOTIDE SEQUENCE [LARGE SCALE GENOMIC DNA]</scope>
    <source>
        <strain evidence="6 7">RZ03</strain>
    </source>
</reference>
<dbReference type="PROSITE" id="PS50294">
    <property type="entry name" value="WD_REPEATS_REGION"/>
    <property type="match status" value="3"/>
</dbReference>
<feature type="repeat" description="WD" evidence="3">
    <location>
        <begin position="26"/>
        <end position="67"/>
    </location>
</feature>
<dbReference type="OrthoDB" id="1492850at2"/>
<dbReference type="PROSITE" id="PS00678">
    <property type="entry name" value="WD_REPEATS_1"/>
    <property type="match status" value="2"/>
</dbReference>
<proteinExistence type="predicted"/>
<keyword evidence="7" id="KW-1185">Reference proteome</keyword>